<reference evidence="2" key="2">
    <citation type="submission" date="2021-04" db="EMBL/GenBank/DDBJ databases">
        <authorList>
            <person name="Gilroy R."/>
        </authorList>
    </citation>
    <scope>NUCLEOTIDE SEQUENCE</scope>
    <source>
        <strain evidence="2">3436</strain>
    </source>
</reference>
<sequence length="120" mass="13253">MPRNAKCRRVCQMPAHCRFAPEQPAPGEAVCLTVEEYETVRLMDYLGLTQEEAAVQMGVARTTVQRIYAQARQKLAAFLVEGRLLQISGGSYALCPHKNCQGCGRHGNGCHFQQGKDTSL</sequence>
<dbReference type="Proteomes" id="UP000824031">
    <property type="component" value="Unassembled WGS sequence"/>
</dbReference>
<comment type="similarity">
    <text evidence="1">Belongs to the UPF0251 family.</text>
</comment>
<dbReference type="AlphaFoldDB" id="A0A9D2F1U6"/>
<evidence type="ECO:0000256" key="1">
    <source>
        <dbReference type="ARBA" id="ARBA00009350"/>
    </source>
</evidence>
<dbReference type="InterPro" id="IPR002852">
    <property type="entry name" value="UPF0251"/>
</dbReference>
<dbReference type="PANTHER" id="PTHR37478">
    <property type="match status" value="1"/>
</dbReference>
<dbReference type="Gene3D" id="1.10.10.10">
    <property type="entry name" value="Winged helix-like DNA-binding domain superfamily/Winged helix DNA-binding domain"/>
    <property type="match status" value="1"/>
</dbReference>
<evidence type="ECO:0000313" key="3">
    <source>
        <dbReference type="Proteomes" id="UP000824031"/>
    </source>
</evidence>
<name>A0A9D2F1U6_9FIRM</name>
<gene>
    <name evidence="2" type="ORF">H9810_04465</name>
</gene>
<organism evidence="2 3">
    <name type="scientific">Candidatus Gemmiger excrementavium</name>
    <dbReference type="NCBI Taxonomy" id="2838608"/>
    <lineage>
        <taxon>Bacteria</taxon>
        <taxon>Bacillati</taxon>
        <taxon>Bacillota</taxon>
        <taxon>Clostridia</taxon>
        <taxon>Eubacteriales</taxon>
        <taxon>Gemmiger</taxon>
    </lineage>
</organism>
<comment type="caution">
    <text evidence="2">The sequence shown here is derived from an EMBL/GenBank/DDBJ whole genome shotgun (WGS) entry which is preliminary data.</text>
</comment>
<dbReference type="PANTHER" id="PTHR37478:SF2">
    <property type="entry name" value="UPF0251 PROTEIN TK0562"/>
    <property type="match status" value="1"/>
</dbReference>
<dbReference type="InterPro" id="IPR036388">
    <property type="entry name" value="WH-like_DNA-bd_sf"/>
</dbReference>
<accession>A0A9D2F1U6</accession>
<dbReference type="SUPFAM" id="SSF88659">
    <property type="entry name" value="Sigma3 and sigma4 domains of RNA polymerase sigma factors"/>
    <property type="match status" value="1"/>
</dbReference>
<proteinExistence type="inferred from homology"/>
<dbReference type="EMBL" id="DXBO01000059">
    <property type="protein sequence ID" value="HIZ47954.1"/>
    <property type="molecule type" value="Genomic_DNA"/>
</dbReference>
<dbReference type="InterPro" id="IPR013324">
    <property type="entry name" value="RNA_pol_sigma_r3/r4-like"/>
</dbReference>
<dbReference type="Pfam" id="PF02001">
    <property type="entry name" value="DUF134"/>
    <property type="match status" value="1"/>
</dbReference>
<evidence type="ECO:0000313" key="2">
    <source>
        <dbReference type="EMBL" id="HIZ47954.1"/>
    </source>
</evidence>
<protein>
    <submittedName>
        <fullName evidence="2">DUF134 domain-containing protein</fullName>
    </submittedName>
</protein>
<reference evidence="2" key="1">
    <citation type="journal article" date="2021" name="PeerJ">
        <title>Extensive microbial diversity within the chicken gut microbiome revealed by metagenomics and culture.</title>
        <authorList>
            <person name="Gilroy R."/>
            <person name="Ravi A."/>
            <person name="Getino M."/>
            <person name="Pursley I."/>
            <person name="Horton D.L."/>
            <person name="Alikhan N.F."/>
            <person name="Baker D."/>
            <person name="Gharbi K."/>
            <person name="Hall N."/>
            <person name="Watson M."/>
            <person name="Adriaenssens E.M."/>
            <person name="Foster-Nyarko E."/>
            <person name="Jarju S."/>
            <person name="Secka A."/>
            <person name="Antonio M."/>
            <person name="Oren A."/>
            <person name="Chaudhuri R.R."/>
            <person name="La Ragione R."/>
            <person name="Hildebrand F."/>
            <person name="Pallen M.J."/>
        </authorList>
    </citation>
    <scope>NUCLEOTIDE SEQUENCE</scope>
    <source>
        <strain evidence="2">3436</strain>
    </source>
</reference>